<evidence type="ECO:0000313" key="1">
    <source>
        <dbReference type="EMBL" id="RAL70207.1"/>
    </source>
</evidence>
<sequence length="65" mass="7141">MTPKIHSYHFTLIALDLSHETNIAMPAPINIPNINGIVVLSPIVFFITGLNQNPIQAGYRDPTSL</sequence>
<dbReference type="Proteomes" id="UP000248786">
    <property type="component" value="Unassembled WGS sequence"/>
</dbReference>
<name>A0A328ENU9_9CHLR</name>
<proteinExistence type="predicted"/>
<protein>
    <submittedName>
        <fullName evidence="1">Uncharacterized protein</fullName>
    </submittedName>
</protein>
<organism evidence="1 2">
    <name type="scientific">Dehalococcoides mccartyi</name>
    <dbReference type="NCBI Taxonomy" id="61435"/>
    <lineage>
        <taxon>Bacteria</taxon>
        <taxon>Bacillati</taxon>
        <taxon>Chloroflexota</taxon>
        <taxon>Dehalococcoidia</taxon>
        <taxon>Dehalococcoidales</taxon>
        <taxon>Dehalococcoidaceae</taxon>
        <taxon>Dehalococcoides</taxon>
    </lineage>
</organism>
<comment type="caution">
    <text evidence="1">The sequence shown here is derived from an EMBL/GenBank/DDBJ whole genome shotgun (WGS) entry which is preliminary data.</text>
</comment>
<accession>A0A328ENU9</accession>
<dbReference type="EMBL" id="QGLD01000015">
    <property type="protein sequence ID" value="RAL70207.1"/>
    <property type="molecule type" value="Genomic_DNA"/>
</dbReference>
<evidence type="ECO:0000313" key="2">
    <source>
        <dbReference type="Proteomes" id="UP000248786"/>
    </source>
</evidence>
<gene>
    <name evidence="1" type="ORF">C1G86_1405</name>
</gene>
<dbReference type="AlphaFoldDB" id="A0A328ENU9"/>
<reference evidence="1 2" key="1">
    <citation type="submission" date="2018-05" db="EMBL/GenBank/DDBJ databases">
        <title>Draft genome sequences of Dehalococcoides mccartyi strains RC and KS.</title>
        <authorList>
            <person name="Higgins S.A."/>
            <person name="Padilla-Crespo E."/>
            <person name="Loeffler F.E."/>
        </authorList>
    </citation>
    <scope>NUCLEOTIDE SEQUENCE [LARGE SCALE GENOMIC DNA]</scope>
    <source>
        <strain evidence="1 2">KS</strain>
    </source>
</reference>